<accession>A0A6J7PDQ4</accession>
<dbReference type="EMBL" id="CAFBMT010000008">
    <property type="protein sequence ID" value="CAB4933557.1"/>
    <property type="molecule type" value="Genomic_DNA"/>
</dbReference>
<evidence type="ECO:0000313" key="8">
    <source>
        <dbReference type="EMBL" id="CAB5003228.1"/>
    </source>
</evidence>
<evidence type="ECO:0000256" key="2">
    <source>
        <dbReference type="SAM" id="MobiDB-lite"/>
    </source>
</evidence>
<dbReference type="EMBL" id="CAESGF010000041">
    <property type="protein sequence ID" value="CAB4365692.1"/>
    <property type="molecule type" value="Genomic_DNA"/>
</dbReference>
<feature type="compositionally biased region" description="Low complexity" evidence="2">
    <location>
        <begin position="30"/>
        <end position="50"/>
    </location>
</feature>
<dbReference type="Pfam" id="PF13458">
    <property type="entry name" value="Peripla_BP_6"/>
    <property type="match status" value="1"/>
</dbReference>
<dbReference type="InterPro" id="IPR028082">
    <property type="entry name" value="Peripla_BP_I"/>
</dbReference>
<gene>
    <name evidence="5" type="ORF">UFOPK2656_03518</name>
    <name evidence="6" type="ORF">UFOPK3267_00893</name>
    <name evidence="7" type="ORF">UFOPK3651_01641</name>
    <name evidence="8" type="ORF">UFOPK3931_02305</name>
    <name evidence="4" type="ORF">UFOPK4189_03434</name>
</gene>
<dbReference type="PROSITE" id="PS51257">
    <property type="entry name" value="PROKAR_LIPOPROTEIN"/>
    <property type="match status" value="1"/>
</dbReference>
<sequence>MIKHSKKALAALLVLGLTAAACSDDKKDATTTTAASTDSTTAGTDSAPTTEAAADPLGTPKAAAGETLKVGYMWSGVSASVDNTSDQQAAGASTSWINEYMGGIGTDGRKLELVECAASDAATAAACGSTMVESGVQVVLFNVIGDVEPWATPVLAAGIPIFAYSSAHATLVAAKGKAFTMTNPVAGIAYFPAGLALKVSAKKTAIVVIDVPGATGPAKALGPMVFGQLKAGEVTVIPISPTAPDHASAIQTALQDSPDVVSIIGNPAFCSLTIRALRDADYKGAIGMISNCVDPDMLKQLSNGELKDIYVSYAGGEDPANADYATFVNLIAKYSPETDPHGTATGAFVVLEAFRRFMADYTGDYSAASLTTVFLTHAAVDQPTVAGGKLLCDGTALAILPIACTANYVIGQLDDKGMPVSFSGA</sequence>
<feature type="domain" description="Leucine-binding protein" evidence="3">
    <location>
        <begin position="75"/>
        <end position="374"/>
    </location>
</feature>
<reference evidence="8" key="1">
    <citation type="submission" date="2020-05" db="EMBL/GenBank/DDBJ databases">
        <authorList>
            <person name="Chiriac C."/>
            <person name="Salcher M."/>
            <person name="Ghai R."/>
            <person name="Kavagutti S V."/>
        </authorList>
    </citation>
    <scope>NUCLEOTIDE SEQUENCE</scope>
</reference>
<dbReference type="InterPro" id="IPR028081">
    <property type="entry name" value="Leu-bd"/>
</dbReference>
<dbReference type="Gene3D" id="3.40.50.2300">
    <property type="match status" value="2"/>
</dbReference>
<dbReference type="SUPFAM" id="SSF53822">
    <property type="entry name" value="Periplasmic binding protein-like I"/>
    <property type="match status" value="1"/>
</dbReference>
<proteinExistence type="predicted"/>
<evidence type="ECO:0000313" key="7">
    <source>
        <dbReference type="EMBL" id="CAB4933557.1"/>
    </source>
</evidence>
<name>A0A6J7PDQ4_9ZZZZ</name>
<evidence type="ECO:0000259" key="3">
    <source>
        <dbReference type="Pfam" id="PF13458"/>
    </source>
</evidence>
<dbReference type="EMBL" id="CAEZYF010000042">
    <property type="protein sequence ID" value="CAB4750618.1"/>
    <property type="molecule type" value="Genomic_DNA"/>
</dbReference>
<protein>
    <submittedName>
        <fullName evidence="8">Unannotated protein</fullName>
    </submittedName>
</protein>
<evidence type="ECO:0000313" key="5">
    <source>
        <dbReference type="EMBL" id="CAB4750618.1"/>
    </source>
</evidence>
<evidence type="ECO:0000313" key="6">
    <source>
        <dbReference type="EMBL" id="CAB4849314.1"/>
    </source>
</evidence>
<organism evidence="8">
    <name type="scientific">freshwater metagenome</name>
    <dbReference type="NCBI Taxonomy" id="449393"/>
    <lineage>
        <taxon>unclassified sequences</taxon>
        <taxon>metagenomes</taxon>
        <taxon>ecological metagenomes</taxon>
    </lineage>
</organism>
<evidence type="ECO:0000313" key="4">
    <source>
        <dbReference type="EMBL" id="CAB4365692.1"/>
    </source>
</evidence>
<dbReference type="EMBL" id="CAFBOL010000076">
    <property type="protein sequence ID" value="CAB5003228.1"/>
    <property type="molecule type" value="Genomic_DNA"/>
</dbReference>
<evidence type="ECO:0000256" key="1">
    <source>
        <dbReference type="ARBA" id="ARBA00022729"/>
    </source>
</evidence>
<feature type="region of interest" description="Disordered" evidence="2">
    <location>
        <begin position="28"/>
        <end position="60"/>
    </location>
</feature>
<keyword evidence="1" id="KW-0732">Signal</keyword>
<dbReference type="AlphaFoldDB" id="A0A6J7PDQ4"/>
<dbReference type="EMBL" id="CAFBIY010000036">
    <property type="protein sequence ID" value="CAB4849314.1"/>
    <property type="molecule type" value="Genomic_DNA"/>
</dbReference>